<feature type="region of interest" description="Disordered" evidence="8">
    <location>
        <begin position="654"/>
        <end position="675"/>
    </location>
</feature>
<feature type="compositionally biased region" description="Polar residues" evidence="8">
    <location>
        <begin position="494"/>
        <end position="513"/>
    </location>
</feature>
<feature type="compositionally biased region" description="Low complexity" evidence="8">
    <location>
        <begin position="388"/>
        <end position="410"/>
    </location>
</feature>
<feature type="region of interest" description="Disordered" evidence="8">
    <location>
        <begin position="222"/>
        <end position="241"/>
    </location>
</feature>
<evidence type="ECO:0000256" key="4">
    <source>
        <dbReference type="ARBA" id="ARBA00023015"/>
    </source>
</evidence>
<evidence type="ECO:0000259" key="9">
    <source>
        <dbReference type="SMART" id="SM01275"/>
    </source>
</evidence>
<keyword evidence="10" id="KW-1185">Reference proteome</keyword>
<gene>
    <name evidence="11" type="primary">MAML2</name>
</gene>
<dbReference type="SMART" id="SM01275">
    <property type="entry name" value="MamL-1"/>
    <property type="match status" value="1"/>
</dbReference>
<evidence type="ECO:0000313" key="11">
    <source>
        <dbReference type="RefSeq" id="XP_026531383.1"/>
    </source>
</evidence>
<dbReference type="GO" id="GO:0016607">
    <property type="term" value="C:nuclear speck"/>
    <property type="evidence" value="ECO:0007669"/>
    <property type="project" value="UniProtKB-SubCell"/>
</dbReference>
<evidence type="ECO:0000256" key="1">
    <source>
        <dbReference type="ARBA" id="ARBA00004324"/>
    </source>
</evidence>
<feature type="region of interest" description="Disordered" evidence="8">
    <location>
        <begin position="82"/>
        <end position="152"/>
    </location>
</feature>
<evidence type="ECO:0000256" key="6">
    <source>
        <dbReference type="ARBA" id="ARBA00023163"/>
    </source>
</evidence>
<proteinExistence type="inferred from homology"/>
<dbReference type="GO" id="GO:0007221">
    <property type="term" value="P:positive regulation of transcription of Notch receptor target"/>
    <property type="evidence" value="ECO:0007669"/>
    <property type="project" value="InterPro"/>
</dbReference>
<dbReference type="Proteomes" id="UP000504612">
    <property type="component" value="Unplaced"/>
</dbReference>
<evidence type="ECO:0000256" key="7">
    <source>
        <dbReference type="ARBA" id="ARBA00023242"/>
    </source>
</evidence>
<feature type="compositionally biased region" description="Low complexity" evidence="8">
    <location>
        <begin position="106"/>
        <end position="118"/>
    </location>
</feature>
<keyword evidence="5" id="KW-0010">Activator</keyword>
<accession>A0A6J1US94</accession>
<feature type="compositionally biased region" description="Low complexity" evidence="8">
    <location>
        <begin position="903"/>
        <end position="912"/>
    </location>
</feature>
<feature type="region of interest" description="Disordered" evidence="8">
    <location>
        <begin position="447"/>
        <end position="513"/>
    </location>
</feature>
<feature type="region of interest" description="Disordered" evidence="8">
    <location>
        <begin position="359"/>
        <end position="410"/>
    </location>
</feature>
<organism evidence="10 11">
    <name type="scientific">Notechis scutatus</name>
    <name type="common">mainland tiger snake</name>
    <dbReference type="NCBI Taxonomy" id="8663"/>
    <lineage>
        <taxon>Eukaryota</taxon>
        <taxon>Metazoa</taxon>
        <taxon>Chordata</taxon>
        <taxon>Craniata</taxon>
        <taxon>Vertebrata</taxon>
        <taxon>Euteleostomi</taxon>
        <taxon>Lepidosauria</taxon>
        <taxon>Squamata</taxon>
        <taxon>Bifurcata</taxon>
        <taxon>Unidentata</taxon>
        <taxon>Episquamata</taxon>
        <taxon>Toxicofera</taxon>
        <taxon>Serpentes</taxon>
        <taxon>Colubroidea</taxon>
        <taxon>Elapidae</taxon>
        <taxon>Hydrophiinae</taxon>
        <taxon>Notechis</taxon>
    </lineage>
</organism>
<feature type="region of interest" description="Disordered" evidence="8">
    <location>
        <begin position="825"/>
        <end position="876"/>
    </location>
</feature>
<feature type="compositionally biased region" description="Polar residues" evidence="8">
    <location>
        <begin position="447"/>
        <end position="464"/>
    </location>
</feature>
<keyword evidence="7" id="KW-0539">Nucleus</keyword>
<reference evidence="11" key="1">
    <citation type="submission" date="2025-08" db="UniProtKB">
        <authorList>
            <consortium name="RefSeq"/>
        </authorList>
    </citation>
    <scope>IDENTIFICATION</scope>
</reference>
<dbReference type="InterPro" id="IPR019082">
    <property type="entry name" value="Mastermind-like_N"/>
</dbReference>
<dbReference type="GO" id="GO:0003713">
    <property type="term" value="F:transcription coactivator activity"/>
    <property type="evidence" value="ECO:0007669"/>
    <property type="project" value="InterPro"/>
</dbReference>
<feature type="compositionally biased region" description="Low complexity" evidence="8">
    <location>
        <begin position="590"/>
        <end position="613"/>
    </location>
</feature>
<dbReference type="Pfam" id="PF09596">
    <property type="entry name" value="MamL-1"/>
    <property type="match status" value="1"/>
</dbReference>
<keyword evidence="4" id="KW-0805">Transcription regulation</keyword>
<feature type="domain" description="Neurogenic mastermind-like N-terminal" evidence="9">
    <location>
        <begin position="29"/>
        <end position="89"/>
    </location>
</feature>
<evidence type="ECO:0000256" key="8">
    <source>
        <dbReference type="SAM" id="MobiDB-lite"/>
    </source>
</evidence>
<comment type="subcellular location">
    <subcellularLocation>
        <location evidence="1">Nucleus speckle</location>
    </subcellularLocation>
</comment>
<dbReference type="RefSeq" id="XP_026531383.1">
    <property type="nucleotide sequence ID" value="XM_026675598.1"/>
</dbReference>
<evidence type="ECO:0000256" key="5">
    <source>
        <dbReference type="ARBA" id="ARBA00023159"/>
    </source>
</evidence>
<feature type="compositionally biased region" description="Polar residues" evidence="8">
    <location>
        <begin position="578"/>
        <end position="589"/>
    </location>
</feature>
<feature type="compositionally biased region" description="Low complexity" evidence="8">
    <location>
        <begin position="470"/>
        <end position="485"/>
    </location>
</feature>
<dbReference type="PANTHER" id="PTHR15692:SF9">
    <property type="entry name" value="MASTERMIND-LIKE PROTEIN 2"/>
    <property type="match status" value="1"/>
</dbReference>
<feature type="region of interest" description="Disordered" evidence="8">
    <location>
        <begin position="578"/>
        <end position="614"/>
    </location>
</feature>
<keyword evidence="3" id="KW-0914">Notch signaling pathway</keyword>
<dbReference type="AlphaFoldDB" id="A0A6J1US94"/>
<feature type="compositionally biased region" description="Low complexity" evidence="8">
    <location>
        <begin position="658"/>
        <end position="675"/>
    </location>
</feature>
<dbReference type="GeneID" id="113417290"/>
<dbReference type="InterPro" id="IPR046370">
    <property type="entry name" value="MAML_N_sf"/>
</dbReference>
<name>A0A6J1US94_9SAUR</name>
<evidence type="ECO:0000256" key="2">
    <source>
        <dbReference type="ARBA" id="ARBA00008081"/>
    </source>
</evidence>
<dbReference type="KEGG" id="nss:113417290"/>
<protein>
    <submittedName>
        <fullName evidence="11">Mastermind-like protein 2</fullName>
    </submittedName>
</protein>
<feature type="compositionally biased region" description="Polar residues" evidence="8">
    <location>
        <begin position="841"/>
        <end position="876"/>
    </location>
</feature>
<sequence length="1069" mass="114295">MGDTAPPQALGLLGGGGGGSMAAAAAAAPRVHSAIVERLRARIAVCRQHHLTCEGRYERGRAESSDRERENTLQLLNLVQHGQAARKGSKHSKAAAAVGTAGGNGSAAPSANAAAPPATDYYPSQLISNGSAGGRNGINGESPSAAAGGEPRNPALIALQGSLKRKLVVNLTPGNNKRSNGIADNTFLDIKRIRGGDNNLSMGRGQCGNSCPNQSALGSFSVGQGAPRKMDNSTSNSHSGANGMFNMTLKEVKKEPGETISCSKHMDTQTSQNSVYPNRYGEDTGEQLMDPELQELFNELSNISVPPMSDLELENMINATIKQDEPFNIDIGQQIQRGPPAQSSSLQMDKMVIKQEYSPGLSQPSVGSPQMRPPSTDSAFTMPGAAMSTSSPIPSIPQTQTTPSQGTSVPTRPLANWQEVSHAQQLKQIAANRQQHVLIQQCQQSQPATSWPGLSSTEPSSGSFVQEKMSSPSFHQQQQFSPQSSAMSGIPVNGTPSKGMNSYSYRPNSMPQGSSVNMVMPRKPQDIPRNYVGNNQVSLEESQNSIKPLFHFNSEQANKQMSSGLGAPNKPSLLHYAQQPSQQLSNSVVQPQTSQQQQQQQQQPHSAQPQHLQRPPNIPLALQQKIMLQKMLQSQPGSALQFLGPQNQMNQHAVLNQSGGTNPGSSSCTNTNTGTNYINSSPQALLNQQLKQQFLLQQQHQILTEAEKGTPQDQLNRHLTRPPPDYKDQRRGQVNVQQTHQYSGGSPAVTINSNLCFSSPISTSNILSQQSNLLSTTHGTRMPSLPAGHHASCYGNIPCSQANAYNVPPSAVSQVAQHRNLNPIVTSQNNPAASRPAPPGQGNNMPTFDNGLGVNSQQGKLSLNQGTSASQRPSNVMVNSNAAAQNWVSSEAGLKQPETQRASGSPFSSGSSYTNPPLQRTAALQQFPQRAMVPPNQLSALQMRSPMSQMNQSLNGQVGGPPKPQSAMPPQLQAEVVAHLNPPRVGMTQPHPLSSNQFSSNATQMSTRAFQGTDHSNDLAFDFLSQQADNIGPALNSDPDFIDSLLKTEPSNDDWMKDINLDEILGGHS</sequence>
<evidence type="ECO:0000256" key="3">
    <source>
        <dbReference type="ARBA" id="ARBA00022976"/>
    </source>
</evidence>
<evidence type="ECO:0000313" key="10">
    <source>
        <dbReference type="Proteomes" id="UP000504612"/>
    </source>
</evidence>
<feature type="region of interest" description="Disordered" evidence="8">
    <location>
        <begin position="706"/>
        <end position="731"/>
    </location>
</feature>
<dbReference type="Pfam" id="PF20801">
    <property type="entry name" value="MAML1_3_TAD2"/>
    <property type="match status" value="1"/>
</dbReference>
<feature type="compositionally biased region" description="Polar residues" evidence="8">
    <location>
        <begin position="360"/>
        <end position="379"/>
    </location>
</feature>
<dbReference type="InterPro" id="IPR048455">
    <property type="entry name" value="MAML1_3_TAD2"/>
</dbReference>
<dbReference type="CTD" id="84441"/>
<dbReference type="Gene3D" id="6.10.250.970">
    <property type="match status" value="1"/>
</dbReference>
<keyword evidence="6" id="KW-0804">Transcription</keyword>
<dbReference type="InterPro" id="IPR046369">
    <property type="entry name" value="MAML1-3"/>
</dbReference>
<comment type="similarity">
    <text evidence="2">Belongs to the mastermind family.</text>
</comment>
<feature type="region of interest" description="Disordered" evidence="8">
    <location>
        <begin position="893"/>
        <end position="917"/>
    </location>
</feature>
<dbReference type="PANTHER" id="PTHR15692">
    <property type="entry name" value="MASTERMIND-LIKE"/>
    <property type="match status" value="1"/>
</dbReference>